<evidence type="ECO:0008006" key="3">
    <source>
        <dbReference type="Google" id="ProtNLM"/>
    </source>
</evidence>
<comment type="caution">
    <text evidence="1">The sequence shown here is derived from an EMBL/GenBank/DDBJ whole genome shotgun (WGS) entry which is preliminary data.</text>
</comment>
<dbReference type="Proteomes" id="UP001257909">
    <property type="component" value="Unassembled WGS sequence"/>
</dbReference>
<name>A0ABU1VZA7_9GAMM</name>
<dbReference type="EMBL" id="JAVDWR010000004">
    <property type="protein sequence ID" value="MDR7120915.1"/>
    <property type="molecule type" value="Genomic_DNA"/>
</dbReference>
<accession>A0ABU1VZA7</accession>
<reference evidence="1 2" key="1">
    <citation type="submission" date="2023-07" db="EMBL/GenBank/DDBJ databases">
        <title>Sorghum-associated microbial communities from plants grown in Nebraska, USA.</title>
        <authorList>
            <person name="Schachtman D."/>
        </authorList>
    </citation>
    <scope>NUCLEOTIDE SEQUENCE [LARGE SCALE GENOMIC DNA]</scope>
    <source>
        <strain evidence="1 2">4138</strain>
    </source>
</reference>
<organism evidence="1 2">
    <name type="scientific">Rheinheimera soli</name>
    <dbReference type="NCBI Taxonomy" id="443616"/>
    <lineage>
        <taxon>Bacteria</taxon>
        <taxon>Pseudomonadati</taxon>
        <taxon>Pseudomonadota</taxon>
        <taxon>Gammaproteobacteria</taxon>
        <taxon>Chromatiales</taxon>
        <taxon>Chromatiaceae</taxon>
        <taxon>Rheinheimera</taxon>
    </lineage>
</organism>
<protein>
    <recommendedName>
        <fullName evidence="3">Anti-sigma factor</fullName>
    </recommendedName>
</protein>
<sequence length="215" mass="25241">MSNSQQIFEAWLAGKMTASECEQQLDQNSEWYSRFQTAQMLQRQAKAPFFAPVPDIDSMSMYAQQWQRSTTSHSWWPKLSVAFSALALVISLSPLEMQMQDSGLTLSWRGEQQIQQKQLDTLLASYRKEQLDYIQTQLQNTQQQQASQLILLKDYLTEQQTKERRTDMLELVEYLNQQRQSDWHYWQENYQPSQARLDASAVYNPIQQRSGVTKP</sequence>
<evidence type="ECO:0000313" key="2">
    <source>
        <dbReference type="Proteomes" id="UP001257909"/>
    </source>
</evidence>
<proteinExistence type="predicted"/>
<gene>
    <name evidence="1" type="ORF">J2W69_001853</name>
</gene>
<keyword evidence="2" id="KW-1185">Reference proteome</keyword>
<evidence type="ECO:0000313" key="1">
    <source>
        <dbReference type="EMBL" id="MDR7120915.1"/>
    </source>
</evidence>
<dbReference type="RefSeq" id="WP_310277095.1">
    <property type="nucleotide sequence ID" value="NZ_JAVDWR010000004.1"/>
</dbReference>